<dbReference type="PROSITE" id="PS51257">
    <property type="entry name" value="PROKAR_LIPOPROTEIN"/>
    <property type="match status" value="1"/>
</dbReference>
<reference evidence="2 3" key="1">
    <citation type="submission" date="2020-05" db="EMBL/GenBank/DDBJ databases">
        <authorList>
            <person name="Whitworth D."/>
        </authorList>
    </citation>
    <scope>NUCLEOTIDE SEQUENCE [LARGE SCALE GENOMIC DNA]</scope>
    <source>
        <strain evidence="2 3">CA046A</strain>
    </source>
</reference>
<accession>A0A7Y4NE14</accession>
<evidence type="ECO:0008006" key="4">
    <source>
        <dbReference type="Google" id="ProtNLM"/>
    </source>
</evidence>
<proteinExistence type="predicted"/>
<sequence length="716" mass="78207">MRWSLFGTTVGLTLLAVGCGDGGNKAPDGLDNEPVQQSLKLESFNECAALERYIEDTATKQMRASLEQQKPGYWDRFGRGRGGVVFGPMPTAEDSAGGGNASAGGGSQAPKDSTGTNNQVEGVHESDFVQNDGTRIFVLSGNRLYAHRSWPAEQLTLASTLEVEGWPREMLLDEHQRLVIISQVAQSLPGVPAKTNGGVGGGMAPIADIACYGFGCGYYNADSTKVTTVDVSDVAHPTVVDQVYLPGVFNQARRVDSNVRLVLSDVFRWPEDVKFWVDYSEDLYRDEDKLTQAIDALIKSNEKSIRANTLDQWLPAGRHVDAAGVTTALPTSCGDFYRSNAPSALGFVTVASLDLDARTAAPGRTSLVAEPGTVYASKQSLYLAHPHYWWWPLPGQKDFTYLHKFDLSQPGRAVYAGSGTVEGTPVNQFALDEHEGVLRMATTVTTRLPEPEHEDWWWGRTTTASRVTTLGVKDGHLTELGRSEDLADGERIFSARFVGNRGYVVTFLQVDPLFTFDLSDPAHPRKVGELKVPGFSTYMHPVGDHHLLTLGIHREANGGCCGTSTLKLSLFDVGDLAHPTEVSTQLVGEAYGWSEALYEHKAFNYFAAKGLVAIPFTDYTRSYSSSEDYWQGFRTELRVFRVDLAAGLSPVGAVPMSDLFKSAGMPQWSYYYVPDVRRSVMADDYVYAISDAGVRVSKVDSLQTPLVTVPFQASTP</sequence>
<evidence type="ECO:0000313" key="3">
    <source>
        <dbReference type="Proteomes" id="UP000528460"/>
    </source>
</evidence>
<organism evidence="2 3">
    <name type="scientific">Corallococcus exercitus</name>
    <dbReference type="NCBI Taxonomy" id="2316736"/>
    <lineage>
        <taxon>Bacteria</taxon>
        <taxon>Pseudomonadati</taxon>
        <taxon>Myxococcota</taxon>
        <taxon>Myxococcia</taxon>
        <taxon>Myxococcales</taxon>
        <taxon>Cystobacterineae</taxon>
        <taxon>Myxococcaceae</taxon>
        <taxon>Corallococcus</taxon>
    </lineage>
</organism>
<dbReference type="AlphaFoldDB" id="A0A7Y4NE14"/>
<dbReference type="EMBL" id="JABFJW010000107">
    <property type="protein sequence ID" value="NOK10479.1"/>
    <property type="molecule type" value="Genomic_DNA"/>
</dbReference>
<evidence type="ECO:0000313" key="2">
    <source>
        <dbReference type="EMBL" id="NOK10479.1"/>
    </source>
</evidence>
<dbReference type="RefSeq" id="WP_171415030.1">
    <property type="nucleotide sequence ID" value="NZ_JABFJW010000107.1"/>
</dbReference>
<evidence type="ECO:0000256" key="1">
    <source>
        <dbReference type="SAM" id="MobiDB-lite"/>
    </source>
</evidence>
<comment type="caution">
    <text evidence="2">The sequence shown here is derived from an EMBL/GenBank/DDBJ whole genome shotgun (WGS) entry which is preliminary data.</text>
</comment>
<dbReference type="InterPro" id="IPR019198">
    <property type="entry name" value="Beta_propeller_containing"/>
</dbReference>
<gene>
    <name evidence="2" type="ORF">HNS30_15700</name>
</gene>
<dbReference type="Pfam" id="PF09826">
    <property type="entry name" value="Beta_propel"/>
    <property type="match status" value="1"/>
</dbReference>
<protein>
    <recommendedName>
        <fullName evidence="4">Beta propeller domain-containing protein</fullName>
    </recommendedName>
</protein>
<feature type="compositionally biased region" description="Polar residues" evidence="1">
    <location>
        <begin position="110"/>
        <end position="120"/>
    </location>
</feature>
<feature type="region of interest" description="Disordered" evidence="1">
    <location>
        <begin position="87"/>
        <end position="126"/>
    </location>
</feature>
<dbReference type="Proteomes" id="UP000528460">
    <property type="component" value="Unassembled WGS sequence"/>
</dbReference>
<name>A0A7Y4NE14_9BACT</name>
<feature type="compositionally biased region" description="Gly residues" evidence="1">
    <location>
        <begin position="96"/>
        <end position="107"/>
    </location>
</feature>